<organism evidence="5 6">
    <name type="scientific">Catenibacillus scindens</name>
    <dbReference type="NCBI Taxonomy" id="673271"/>
    <lineage>
        <taxon>Bacteria</taxon>
        <taxon>Bacillati</taxon>
        <taxon>Bacillota</taxon>
        <taxon>Clostridia</taxon>
        <taxon>Lachnospirales</taxon>
        <taxon>Lachnospiraceae</taxon>
        <taxon>Catenibacillus</taxon>
    </lineage>
</organism>
<accession>A0A7W8HBR0</accession>
<dbReference type="InterPro" id="IPR009057">
    <property type="entry name" value="Homeodomain-like_sf"/>
</dbReference>
<dbReference type="Pfam" id="PF12833">
    <property type="entry name" value="HTH_18"/>
    <property type="match status" value="1"/>
</dbReference>
<comment type="caution">
    <text evidence="5">The sequence shown here is derived from an EMBL/GenBank/DDBJ whole genome shotgun (WGS) entry which is preliminary data.</text>
</comment>
<sequence length="296" mass="34927">MKQNDSTKFLNRQYMLDDAFEIYYYKDFPDQGVAPHSHSFYEFYFFLEGKVSISIQERSYNVVPGDIIMIPPGTVHCPSLLDPLTPYRRFVLWIRKDYYQKRLSHTDVFRYLFDRCDKLSSPLLSMSQPRFNDLQAAIFSLIRETHDSRFGKEAACRLLLEQLLLGLSRFIYIRELSTHSDSGSLCSRICTYIDEHLSEAVSLERLSQVFYRNKYYISHIFKETMGISIHQYILKKRLEGCKNAMVTHTALEAIASGFGFTSYSSFFRYFKKEYGISPQEYRKRLYQDNAPQKPME</sequence>
<dbReference type="Proteomes" id="UP000543642">
    <property type="component" value="Unassembled WGS sequence"/>
</dbReference>
<dbReference type="GO" id="GO:0043565">
    <property type="term" value="F:sequence-specific DNA binding"/>
    <property type="evidence" value="ECO:0007669"/>
    <property type="project" value="InterPro"/>
</dbReference>
<dbReference type="InterPro" id="IPR018060">
    <property type="entry name" value="HTH_AraC"/>
</dbReference>
<dbReference type="InterPro" id="IPR020449">
    <property type="entry name" value="Tscrpt_reg_AraC-type_HTH"/>
</dbReference>
<dbReference type="Pfam" id="PF02311">
    <property type="entry name" value="AraC_binding"/>
    <property type="match status" value="1"/>
</dbReference>
<dbReference type="SUPFAM" id="SSF46689">
    <property type="entry name" value="Homeodomain-like"/>
    <property type="match status" value="2"/>
</dbReference>
<proteinExistence type="predicted"/>
<dbReference type="PANTHER" id="PTHR43280">
    <property type="entry name" value="ARAC-FAMILY TRANSCRIPTIONAL REGULATOR"/>
    <property type="match status" value="1"/>
</dbReference>
<gene>
    <name evidence="5" type="ORF">HNP82_002508</name>
</gene>
<evidence type="ECO:0000256" key="1">
    <source>
        <dbReference type="ARBA" id="ARBA00023015"/>
    </source>
</evidence>
<feature type="domain" description="HTH araC/xylS-type" evidence="4">
    <location>
        <begin position="187"/>
        <end position="284"/>
    </location>
</feature>
<dbReference type="PROSITE" id="PS01124">
    <property type="entry name" value="HTH_ARAC_FAMILY_2"/>
    <property type="match status" value="1"/>
</dbReference>
<evidence type="ECO:0000256" key="2">
    <source>
        <dbReference type="ARBA" id="ARBA00023125"/>
    </source>
</evidence>
<evidence type="ECO:0000256" key="3">
    <source>
        <dbReference type="ARBA" id="ARBA00023163"/>
    </source>
</evidence>
<dbReference type="Gene3D" id="2.60.120.10">
    <property type="entry name" value="Jelly Rolls"/>
    <property type="match status" value="1"/>
</dbReference>
<dbReference type="Gene3D" id="1.10.10.60">
    <property type="entry name" value="Homeodomain-like"/>
    <property type="match status" value="2"/>
</dbReference>
<keyword evidence="6" id="KW-1185">Reference proteome</keyword>
<dbReference type="PANTHER" id="PTHR43280:SF2">
    <property type="entry name" value="HTH-TYPE TRANSCRIPTIONAL REGULATOR EXSA"/>
    <property type="match status" value="1"/>
</dbReference>
<keyword evidence="2 5" id="KW-0238">DNA-binding</keyword>
<keyword evidence="1" id="KW-0805">Transcription regulation</keyword>
<evidence type="ECO:0000313" key="5">
    <source>
        <dbReference type="EMBL" id="MBB5265365.1"/>
    </source>
</evidence>
<dbReference type="AlphaFoldDB" id="A0A7W8HBR0"/>
<dbReference type="SMART" id="SM00342">
    <property type="entry name" value="HTH_ARAC"/>
    <property type="match status" value="1"/>
</dbReference>
<dbReference type="RefSeq" id="WP_183775240.1">
    <property type="nucleotide sequence ID" value="NZ_JACHFW010000010.1"/>
</dbReference>
<dbReference type="PRINTS" id="PR00032">
    <property type="entry name" value="HTHARAC"/>
</dbReference>
<keyword evidence="3" id="KW-0804">Transcription</keyword>
<protein>
    <submittedName>
        <fullName evidence="5">AraC-like DNA-binding protein</fullName>
    </submittedName>
</protein>
<dbReference type="EMBL" id="JACHFW010000010">
    <property type="protein sequence ID" value="MBB5265365.1"/>
    <property type="molecule type" value="Genomic_DNA"/>
</dbReference>
<name>A0A7W8HBR0_9FIRM</name>
<evidence type="ECO:0000259" key="4">
    <source>
        <dbReference type="PROSITE" id="PS01124"/>
    </source>
</evidence>
<dbReference type="InterPro" id="IPR037923">
    <property type="entry name" value="HTH-like"/>
</dbReference>
<dbReference type="GO" id="GO:0003700">
    <property type="term" value="F:DNA-binding transcription factor activity"/>
    <property type="evidence" value="ECO:0007669"/>
    <property type="project" value="InterPro"/>
</dbReference>
<evidence type="ECO:0000313" key="6">
    <source>
        <dbReference type="Proteomes" id="UP000543642"/>
    </source>
</evidence>
<dbReference type="InterPro" id="IPR003313">
    <property type="entry name" value="AraC-bd"/>
</dbReference>
<dbReference type="InterPro" id="IPR014710">
    <property type="entry name" value="RmlC-like_jellyroll"/>
</dbReference>
<reference evidence="5 6" key="1">
    <citation type="submission" date="2020-08" db="EMBL/GenBank/DDBJ databases">
        <title>Genomic Encyclopedia of Type Strains, Phase IV (KMG-IV): sequencing the most valuable type-strain genomes for metagenomic binning, comparative biology and taxonomic classification.</title>
        <authorList>
            <person name="Goeker M."/>
        </authorList>
    </citation>
    <scope>NUCLEOTIDE SEQUENCE [LARGE SCALE GENOMIC DNA]</scope>
    <source>
        <strain evidence="5 6">DSM 106146</strain>
    </source>
</reference>
<dbReference type="SUPFAM" id="SSF51215">
    <property type="entry name" value="Regulatory protein AraC"/>
    <property type="match status" value="1"/>
</dbReference>